<evidence type="ECO:0000313" key="1">
    <source>
        <dbReference type="EMBL" id="GAM78567.1"/>
    </source>
</evidence>
<evidence type="ECO:0000313" key="2">
    <source>
        <dbReference type="Proteomes" id="UP000031666"/>
    </source>
</evidence>
<sequence>MKENRFMRSLSVQYMLPNLKIMGIRVEELGVPLTVFDNPMTLIPAKEMDRWFERLIEQSKDPDVVLAACSDIELSKWGCWVGGYSLAMTWP</sequence>
<reference evidence="1 2" key="2">
    <citation type="submission" date="2015-01" db="EMBL/GenBank/DDBJ databases">
        <authorList>
            <consortium name="NBRP consortium"/>
            <person name="Sawabe T."/>
            <person name="Meirelles P."/>
            <person name="Feng G."/>
            <person name="Sayaka M."/>
            <person name="Hattori M."/>
            <person name="Ohkuma M."/>
        </authorList>
    </citation>
    <scope>NUCLEOTIDE SEQUENCE [LARGE SCALE GENOMIC DNA]</scope>
    <source>
        <strain evidence="2">JCM 19241</strain>
    </source>
</reference>
<dbReference type="Proteomes" id="UP000031666">
    <property type="component" value="Unassembled WGS sequence"/>
</dbReference>
<name>A0A0B8QNH2_9VIBR</name>
<dbReference type="EMBL" id="BBSC01000015">
    <property type="protein sequence ID" value="GAM78567.1"/>
    <property type="molecule type" value="Genomic_DNA"/>
</dbReference>
<protein>
    <submittedName>
        <fullName evidence="1">Uncharacterized protein</fullName>
    </submittedName>
</protein>
<proteinExistence type="predicted"/>
<accession>A0A0B8QNH2</accession>
<organism evidence="1 2">
    <name type="scientific">Vibrio ishigakensis</name>
    <dbReference type="NCBI Taxonomy" id="1481914"/>
    <lineage>
        <taxon>Bacteria</taxon>
        <taxon>Pseudomonadati</taxon>
        <taxon>Pseudomonadota</taxon>
        <taxon>Gammaproteobacteria</taxon>
        <taxon>Vibrionales</taxon>
        <taxon>Vibrionaceae</taxon>
        <taxon>Vibrio</taxon>
    </lineage>
</organism>
<dbReference type="STRING" id="1481914.JCM19241_1972"/>
<reference evidence="1 2" key="1">
    <citation type="submission" date="2015-01" db="EMBL/GenBank/DDBJ databases">
        <title>Vibrio sp. C94 JCM 19241 whole genome shotgun sequence.</title>
        <authorList>
            <person name="Sawabe T."/>
            <person name="Meirelles P."/>
            <person name="Feng G."/>
            <person name="Sayaka M."/>
            <person name="Hattori M."/>
            <person name="Ohkuma M."/>
        </authorList>
    </citation>
    <scope>NUCLEOTIDE SEQUENCE [LARGE SCALE GENOMIC DNA]</scope>
    <source>
        <strain evidence="2">JCM 19241</strain>
    </source>
</reference>
<gene>
    <name evidence="1" type="ORF">JCM19241_1972</name>
</gene>
<comment type="caution">
    <text evidence="1">The sequence shown here is derived from an EMBL/GenBank/DDBJ whole genome shotgun (WGS) entry which is preliminary data.</text>
</comment>
<dbReference type="AlphaFoldDB" id="A0A0B8QNH2"/>